<feature type="compositionally biased region" description="Basic residues" evidence="1">
    <location>
        <begin position="56"/>
        <end position="85"/>
    </location>
</feature>
<dbReference type="EMBL" id="MN739409">
    <property type="protein sequence ID" value="QHT03314.1"/>
    <property type="molecule type" value="Genomic_DNA"/>
</dbReference>
<proteinExistence type="predicted"/>
<name>A0A6C0CI34_9ZZZZ</name>
<organism evidence="2">
    <name type="scientific">viral metagenome</name>
    <dbReference type="NCBI Taxonomy" id="1070528"/>
    <lineage>
        <taxon>unclassified sequences</taxon>
        <taxon>metagenomes</taxon>
        <taxon>organismal metagenomes</taxon>
    </lineage>
</organism>
<protein>
    <submittedName>
        <fullName evidence="2">Uncharacterized protein</fullName>
    </submittedName>
</protein>
<feature type="region of interest" description="Disordered" evidence="1">
    <location>
        <begin position="33"/>
        <end position="85"/>
    </location>
</feature>
<accession>A0A6C0CI34</accession>
<evidence type="ECO:0000256" key="1">
    <source>
        <dbReference type="SAM" id="MobiDB-lite"/>
    </source>
</evidence>
<evidence type="ECO:0000313" key="2">
    <source>
        <dbReference type="EMBL" id="QHT03314.1"/>
    </source>
</evidence>
<sequence length="85" mass="9107">MAAPAPPQEQKGMFSGLTDAVSGAFDSASKAVGLKKDDLTPPGVAPETPGYTATGGRRRKTRGGKRRSTRKTTRRVRKAKKSRKH</sequence>
<reference evidence="2" key="1">
    <citation type="journal article" date="2020" name="Nature">
        <title>Giant virus diversity and host interactions through global metagenomics.</title>
        <authorList>
            <person name="Schulz F."/>
            <person name="Roux S."/>
            <person name="Paez-Espino D."/>
            <person name="Jungbluth S."/>
            <person name="Walsh D.A."/>
            <person name="Denef V.J."/>
            <person name="McMahon K.D."/>
            <person name="Konstantinidis K.T."/>
            <person name="Eloe-Fadrosh E.A."/>
            <person name="Kyrpides N.C."/>
            <person name="Woyke T."/>
        </authorList>
    </citation>
    <scope>NUCLEOTIDE SEQUENCE</scope>
    <source>
        <strain evidence="2">GVMAG-M-3300020728-1</strain>
    </source>
</reference>
<dbReference type="AlphaFoldDB" id="A0A6C0CI34"/>